<gene>
    <name evidence="6" type="ORF">NA8A_10118</name>
</gene>
<dbReference type="STRING" id="721133.SAMN05216176_10655"/>
<dbReference type="AlphaFoldDB" id="K2NX16"/>
<keyword evidence="7" id="KW-1185">Reference proteome</keyword>
<evidence type="ECO:0000313" key="6">
    <source>
        <dbReference type="EMBL" id="EKF42409.1"/>
    </source>
</evidence>
<dbReference type="Pfam" id="PF13693">
    <property type="entry name" value="HTH_35"/>
    <property type="match status" value="1"/>
</dbReference>
<comment type="similarity">
    <text evidence="1">Belongs to the ner transcriptional regulatory family.</text>
</comment>
<evidence type="ECO:0000256" key="4">
    <source>
        <dbReference type="ARBA" id="ARBA00023163"/>
    </source>
</evidence>
<keyword evidence="3" id="KW-0238">DNA-binding</keyword>
<evidence type="ECO:0000256" key="2">
    <source>
        <dbReference type="ARBA" id="ARBA00023015"/>
    </source>
</evidence>
<dbReference type="EMBL" id="AMSI01000006">
    <property type="protein sequence ID" value="EKF42409.1"/>
    <property type="molecule type" value="Genomic_DNA"/>
</dbReference>
<dbReference type="eggNOG" id="ENOG50349VX">
    <property type="taxonomic scope" value="Bacteria"/>
</dbReference>
<evidence type="ECO:0000313" key="7">
    <source>
        <dbReference type="Proteomes" id="UP000007374"/>
    </source>
</evidence>
<name>K2NX16_9HYPH</name>
<dbReference type="OrthoDB" id="531446at2"/>
<evidence type="ECO:0000256" key="3">
    <source>
        <dbReference type="ARBA" id="ARBA00023125"/>
    </source>
</evidence>
<evidence type="ECO:0000259" key="5">
    <source>
        <dbReference type="Pfam" id="PF13693"/>
    </source>
</evidence>
<proteinExistence type="inferred from homology"/>
<dbReference type="Gene3D" id="1.10.260.40">
    <property type="entry name" value="lambda repressor-like DNA-binding domains"/>
    <property type="match status" value="1"/>
</dbReference>
<dbReference type="Proteomes" id="UP000007374">
    <property type="component" value="Unassembled WGS sequence"/>
</dbReference>
<evidence type="ECO:0000256" key="1">
    <source>
        <dbReference type="ARBA" id="ARBA00006157"/>
    </source>
</evidence>
<organism evidence="6 7">
    <name type="scientific">Nitratireductor indicus C115</name>
    <dbReference type="NCBI Taxonomy" id="1231190"/>
    <lineage>
        <taxon>Bacteria</taxon>
        <taxon>Pseudomonadati</taxon>
        <taxon>Pseudomonadota</taxon>
        <taxon>Alphaproteobacteria</taxon>
        <taxon>Hyphomicrobiales</taxon>
        <taxon>Phyllobacteriaceae</taxon>
        <taxon>Nitratireductor</taxon>
    </lineage>
</organism>
<reference evidence="6 7" key="1">
    <citation type="journal article" date="2012" name="J. Bacteriol.">
        <title>Genome Sequence of Nitratireductor indicus Type Strain C115.</title>
        <authorList>
            <person name="Lai Q."/>
            <person name="Li G."/>
            <person name="Yu Z."/>
            <person name="Shao Z."/>
        </authorList>
    </citation>
    <scope>NUCLEOTIDE SEQUENCE [LARGE SCALE GENOMIC DNA]</scope>
    <source>
        <strain evidence="6 7">C115</strain>
    </source>
</reference>
<protein>
    <submittedName>
        <fullName evidence="6">Helix-turn-helix domain-containing protein</fullName>
    </submittedName>
</protein>
<keyword evidence="4" id="KW-0804">Transcription</keyword>
<keyword evidence="2" id="KW-0805">Transcription regulation</keyword>
<comment type="caution">
    <text evidence="6">The sequence shown here is derived from an EMBL/GenBank/DDBJ whole genome shotgun (WGS) entry which is preliminary data.</text>
</comment>
<sequence>MHVDIERHDWIKRQLRRRKITFAKIAEELGVSCVSVTMVCQGHRSSQRVQQAIADKLGVEPCHLWPGKYAKREGQMKR</sequence>
<dbReference type="GO" id="GO:0003677">
    <property type="term" value="F:DNA binding"/>
    <property type="evidence" value="ECO:0007669"/>
    <property type="project" value="UniProtKB-KW"/>
</dbReference>
<accession>K2NX16</accession>
<dbReference type="InterPro" id="IPR010982">
    <property type="entry name" value="Lambda_DNA-bd_dom_sf"/>
</dbReference>
<dbReference type="SUPFAM" id="SSF47413">
    <property type="entry name" value="lambda repressor-like DNA-binding domains"/>
    <property type="match status" value="1"/>
</dbReference>
<dbReference type="PATRIC" id="fig|1231190.3.peg.2117"/>
<feature type="domain" description="Ner winged helix-turn-helix DNA-binding" evidence="5">
    <location>
        <begin position="8"/>
        <end position="76"/>
    </location>
</feature>
<dbReference type="InterPro" id="IPR038722">
    <property type="entry name" value="Ner_HTH_dom"/>
</dbReference>
<dbReference type="RefSeq" id="WP_009450360.1">
    <property type="nucleotide sequence ID" value="NZ_AMSI01000006.1"/>
</dbReference>